<dbReference type="Pfam" id="PF02561">
    <property type="entry name" value="FliS"/>
    <property type="match status" value="1"/>
</dbReference>
<evidence type="ECO:0000256" key="4">
    <source>
        <dbReference type="ARBA" id="ARBA00022795"/>
    </source>
</evidence>
<name>R4YQ53_OLEAN</name>
<dbReference type="EMBL" id="FO203512">
    <property type="protein sequence ID" value="CCK75383.1"/>
    <property type="molecule type" value="Genomic_DNA"/>
</dbReference>
<keyword evidence="5" id="KW-0143">Chaperone</keyword>
<keyword evidence="8" id="KW-0282">Flagellum</keyword>
<dbReference type="SUPFAM" id="SSF101116">
    <property type="entry name" value="Flagellar export chaperone FliS"/>
    <property type="match status" value="1"/>
</dbReference>
<evidence type="ECO:0000256" key="5">
    <source>
        <dbReference type="ARBA" id="ARBA00023186"/>
    </source>
</evidence>
<keyword evidence="8" id="KW-0969">Cilium</keyword>
<dbReference type="InterPro" id="IPR003713">
    <property type="entry name" value="FliS"/>
</dbReference>
<dbReference type="PANTHER" id="PTHR34773:SF1">
    <property type="entry name" value="FLAGELLAR SECRETION CHAPERONE FLIS"/>
    <property type="match status" value="1"/>
</dbReference>
<dbReference type="GO" id="GO:0005829">
    <property type="term" value="C:cytosol"/>
    <property type="evidence" value="ECO:0007669"/>
    <property type="project" value="UniProtKB-SubCell"/>
</dbReference>
<reference evidence="8 9" key="1">
    <citation type="journal article" date="2013" name="Nat. Commun.">
        <title>Genome sequence and functional genomic analysis of the oil-degrading bacterium Oleispira antarctica.</title>
        <authorList>
            <person name="Kube M."/>
            <person name="Chernikova T.N."/>
            <person name="Al-Ramahi Y."/>
            <person name="Beloqui A."/>
            <person name="Lopez-Cortez N."/>
            <person name="Guazzaroni M.E."/>
            <person name="Heipieper H.J."/>
            <person name="Klages S."/>
            <person name="Kotsyurbenko O.R."/>
            <person name="Langer I."/>
            <person name="Nechitaylo T.Y."/>
            <person name="Lunsdorf H."/>
            <person name="Fernandez M."/>
            <person name="Juarez S."/>
            <person name="Ciordia S."/>
            <person name="Singer A."/>
            <person name="Kagan O."/>
            <person name="Egorova O."/>
            <person name="Petit P.A."/>
            <person name="Stogios P."/>
            <person name="Kim Y."/>
            <person name="Tchigvintsev A."/>
            <person name="Flick R."/>
            <person name="Denaro R."/>
            <person name="Genovese M."/>
            <person name="Albar J.P."/>
            <person name="Reva O.N."/>
            <person name="Martinez-Gomariz M."/>
            <person name="Tran H."/>
            <person name="Ferrer M."/>
            <person name="Savchenko A."/>
            <person name="Yakunin A.F."/>
            <person name="Yakimov M.M."/>
            <person name="Golyshina O.V."/>
            <person name="Reinhardt R."/>
            <person name="Golyshin P.N."/>
        </authorList>
    </citation>
    <scope>NUCLEOTIDE SEQUENCE [LARGE SCALE GENOMIC DNA]</scope>
</reference>
<sequence>MYNKGANQYRQVGMTSEVEGADPHRLIQMLMEGALTRMSQAKGMIDQKNHEGKAKLLGRVMDIIATLQSSLDHDSGGDISSNLDRLYDYMNRRLLEASSANDTSMIDEVMALLLEIKSGWDGIRDEYLATSGKKPNKQSSAHESSLKALSV</sequence>
<dbReference type="CDD" id="cd16098">
    <property type="entry name" value="FliS"/>
    <property type="match status" value="1"/>
</dbReference>
<dbReference type="STRING" id="698738.OLEAN_C12070"/>
<dbReference type="PATRIC" id="fig|698738.3.peg.1253"/>
<dbReference type="HOGENOM" id="CLU_080373_1_2_6"/>
<keyword evidence="9" id="KW-1185">Reference proteome</keyword>
<dbReference type="GO" id="GO:0071973">
    <property type="term" value="P:bacterial-type flagellum-dependent cell motility"/>
    <property type="evidence" value="ECO:0007669"/>
    <property type="project" value="TreeGrafter"/>
</dbReference>
<gene>
    <name evidence="8" type="primary">fliS</name>
    <name evidence="8" type="ORF">OLEAN_C12070</name>
</gene>
<dbReference type="GO" id="GO:0044780">
    <property type="term" value="P:bacterial-type flagellum assembly"/>
    <property type="evidence" value="ECO:0007669"/>
    <property type="project" value="InterPro"/>
</dbReference>
<feature type="region of interest" description="Disordered" evidence="7">
    <location>
        <begin position="131"/>
        <end position="151"/>
    </location>
</feature>
<dbReference type="PIRSF" id="PIRSF039090">
    <property type="entry name" value="Flis"/>
    <property type="match status" value="1"/>
</dbReference>
<dbReference type="AlphaFoldDB" id="R4YQ53"/>
<evidence type="ECO:0000256" key="2">
    <source>
        <dbReference type="ARBA" id="ARBA00008787"/>
    </source>
</evidence>
<evidence type="ECO:0000256" key="7">
    <source>
        <dbReference type="SAM" id="MobiDB-lite"/>
    </source>
</evidence>
<dbReference type="Gene3D" id="1.20.120.340">
    <property type="entry name" value="Flagellar protein FliS"/>
    <property type="match status" value="1"/>
</dbReference>
<evidence type="ECO:0000313" key="8">
    <source>
        <dbReference type="EMBL" id="CCK75383.1"/>
    </source>
</evidence>
<evidence type="ECO:0000313" key="9">
    <source>
        <dbReference type="Proteomes" id="UP000032749"/>
    </source>
</evidence>
<protein>
    <recommendedName>
        <fullName evidence="6">Flagellar secretion chaperone FliS</fullName>
    </recommendedName>
</protein>
<keyword evidence="4 6" id="KW-1005">Bacterial flagellum biogenesis</keyword>
<dbReference type="Proteomes" id="UP000032749">
    <property type="component" value="Chromosome"/>
</dbReference>
<evidence type="ECO:0000256" key="1">
    <source>
        <dbReference type="ARBA" id="ARBA00004514"/>
    </source>
</evidence>
<comment type="subcellular location">
    <subcellularLocation>
        <location evidence="1 6">Cytoplasm</location>
        <location evidence="1 6">Cytosol</location>
    </subcellularLocation>
</comment>
<organism evidence="8 9">
    <name type="scientific">Oleispira antarctica RB-8</name>
    <dbReference type="NCBI Taxonomy" id="698738"/>
    <lineage>
        <taxon>Bacteria</taxon>
        <taxon>Pseudomonadati</taxon>
        <taxon>Pseudomonadota</taxon>
        <taxon>Gammaproteobacteria</taxon>
        <taxon>Oceanospirillales</taxon>
        <taxon>Oceanospirillaceae</taxon>
        <taxon>Oleispira</taxon>
    </lineage>
</organism>
<comment type="similarity">
    <text evidence="2 6">Belongs to the FliS family.</text>
</comment>
<evidence type="ECO:0000256" key="6">
    <source>
        <dbReference type="PIRNR" id="PIRNR039090"/>
    </source>
</evidence>
<dbReference type="PANTHER" id="PTHR34773">
    <property type="entry name" value="FLAGELLAR SECRETION CHAPERONE FLIS"/>
    <property type="match status" value="1"/>
</dbReference>
<proteinExistence type="inferred from homology"/>
<keyword evidence="8" id="KW-0966">Cell projection</keyword>
<dbReference type="OrthoDB" id="9792010at2"/>
<evidence type="ECO:0000256" key="3">
    <source>
        <dbReference type="ARBA" id="ARBA00022490"/>
    </source>
</evidence>
<dbReference type="KEGG" id="oai:OLEAN_C12070"/>
<keyword evidence="3 6" id="KW-0963">Cytoplasm</keyword>
<dbReference type="NCBIfam" id="TIGR00208">
    <property type="entry name" value="fliS"/>
    <property type="match status" value="1"/>
</dbReference>
<dbReference type="InterPro" id="IPR036584">
    <property type="entry name" value="FliS_sf"/>
</dbReference>
<accession>R4YQ53</accession>